<evidence type="ECO:0000256" key="3">
    <source>
        <dbReference type="ARBA" id="ARBA00022692"/>
    </source>
</evidence>
<sequence>MGSLRKYHQDRKHWKDLTKAQQARVLSLGALQIALQTAAIKDITKRPAYQIKGPKAAWIAGTFINFIGPIAYFVFGRRKA</sequence>
<dbReference type="EMBL" id="BAABEO010000020">
    <property type="protein sequence ID" value="GAA3691496.1"/>
    <property type="molecule type" value="Genomic_DNA"/>
</dbReference>
<evidence type="ECO:0000256" key="5">
    <source>
        <dbReference type="ARBA" id="ARBA00023136"/>
    </source>
</evidence>
<keyword evidence="2" id="KW-1003">Cell membrane</keyword>
<feature type="domain" description="Cardiolipin synthase N-terminal" evidence="7">
    <location>
        <begin position="38"/>
        <end position="77"/>
    </location>
</feature>
<comment type="caution">
    <text evidence="8">The sequence shown here is derived from an EMBL/GenBank/DDBJ whole genome shotgun (WGS) entry which is preliminary data.</text>
</comment>
<evidence type="ECO:0000259" key="7">
    <source>
        <dbReference type="Pfam" id="PF13396"/>
    </source>
</evidence>
<keyword evidence="3 6" id="KW-0812">Transmembrane</keyword>
<organism evidence="8 9">
    <name type="scientific">Arthrobacter ginkgonis</name>
    <dbReference type="NCBI Taxonomy" id="1630594"/>
    <lineage>
        <taxon>Bacteria</taxon>
        <taxon>Bacillati</taxon>
        <taxon>Actinomycetota</taxon>
        <taxon>Actinomycetes</taxon>
        <taxon>Micrococcales</taxon>
        <taxon>Micrococcaceae</taxon>
        <taxon>Arthrobacter</taxon>
    </lineage>
</organism>
<reference evidence="9" key="1">
    <citation type="journal article" date="2019" name="Int. J. Syst. Evol. Microbiol.">
        <title>The Global Catalogue of Microorganisms (GCM) 10K type strain sequencing project: providing services to taxonomists for standard genome sequencing and annotation.</title>
        <authorList>
            <consortium name="The Broad Institute Genomics Platform"/>
            <consortium name="The Broad Institute Genome Sequencing Center for Infectious Disease"/>
            <person name="Wu L."/>
            <person name="Ma J."/>
        </authorList>
    </citation>
    <scope>NUCLEOTIDE SEQUENCE [LARGE SCALE GENOMIC DNA]</scope>
    <source>
        <strain evidence="9">JCM 30742</strain>
    </source>
</reference>
<evidence type="ECO:0000256" key="4">
    <source>
        <dbReference type="ARBA" id="ARBA00022989"/>
    </source>
</evidence>
<keyword evidence="5 6" id="KW-0472">Membrane</keyword>
<accession>A0ABP7CMW9</accession>
<evidence type="ECO:0000256" key="6">
    <source>
        <dbReference type="SAM" id="Phobius"/>
    </source>
</evidence>
<comment type="subcellular location">
    <subcellularLocation>
        <location evidence="1">Cell membrane</location>
        <topology evidence="1">Multi-pass membrane protein</topology>
    </subcellularLocation>
</comment>
<dbReference type="InterPro" id="IPR027379">
    <property type="entry name" value="CLS_N"/>
</dbReference>
<evidence type="ECO:0000313" key="9">
    <source>
        <dbReference type="Proteomes" id="UP001500752"/>
    </source>
</evidence>
<evidence type="ECO:0000256" key="1">
    <source>
        <dbReference type="ARBA" id="ARBA00004651"/>
    </source>
</evidence>
<evidence type="ECO:0000256" key="2">
    <source>
        <dbReference type="ARBA" id="ARBA00022475"/>
    </source>
</evidence>
<proteinExistence type="predicted"/>
<dbReference type="Proteomes" id="UP001500752">
    <property type="component" value="Unassembled WGS sequence"/>
</dbReference>
<dbReference type="Pfam" id="PF13396">
    <property type="entry name" value="PLDc_N"/>
    <property type="match status" value="1"/>
</dbReference>
<evidence type="ECO:0000313" key="8">
    <source>
        <dbReference type="EMBL" id="GAA3691496.1"/>
    </source>
</evidence>
<keyword evidence="4 6" id="KW-1133">Transmembrane helix</keyword>
<keyword evidence="9" id="KW-1185">Reference proteome</keyword>
<feature type="transmembrane region" description="Helical" evidence="6">
    <location>
        <begin position="56"/>
        <end position="75"/>
    </location>
</feature>
<gene>
    <name evidence="8" type="ORF">GCM10023081_31190</name>
</gene>
<dbReference type="RefSeq" id="WP_345152133.1">
    <property type="nucleotide sequence ID" value="NZ_BAABEO010000020.1"/>
</dbReference>
<name>A0ABP7CMW9_9MICC</name>
<protein>
    <recommendedName>
        <fullName evidence="7">Cardiolipin synthase N-terminal domain-containing protein</fullName>
    </recommendedName>
</protein>